<evidence type="ECO:0000313" key="8">
    <source>
        <dbReference type="Proteomes" id="UP000198571"/>
    </source>
</evidence>
<comment type="subcellular location">
    <subcellularLocation>
        <location evidence="1">Cell membrane</location>
        <topology evidence="1">Multi-pass membrane protein</topology>
    </subcellularLocation>
</comment>
<feature type="transmembrane region" description="Helical" evidence="6">
    <location>
        <begin position="387"/>
        <end position="408"/>
    </location>
</feature>
<evidence type="ECO:0000256" key="1">
    <source>
        <dbReference type="ARBA" id="ARBA00004651"/>
    </source>
</evidence>
<evidence type="ECO:0000256" key="5">
    <source>
        <dbReference type="ARBA" id="ARBA00023136"/>
    </source>
</evidence>
<dbReference type="InterPro" id="IPR011701">
    <property type="entry name" value="MFS"/>
</dbReference>
<organism evidence="7 8">
    <name type="scientific">Salipaludibacillus aurantiacus</name>
    <dbReference type="NCBI Taxonomy" id="1601833"/>
    <lineage>
        <taxon>Bacteria</taxon>
        <taxon>Bacillati</taxon>
        <taxon>Bacillota</taxon>
        <taxon>Bacilli</taxon>
        <taxon>Bacillales</taxon>
        <taxon>Bacillaceae</taxon>
    </lineage>
</organism>
<evidence type="ECO:0000256" key="3">
    <source>
        <dbReference type="ARBA" id="ARBA00022692"/>
    </source>
</evidence>
<evidence type="ECO:0000256" key="2">
    <source>
        <dbReference type="ARBA" id="ARBA00022475"/>
    </source>
</evidence>
<dbReference type="GO" id="GO:0022857">
    <property type="term" value="F:transmembrane transporter activity"/>
    <property type="evidence" value="ECO:0007669"/>
    <property type="project" value="InterPro"/>
</dbReference>
<reference evidence="8" key="1">
    <citation type="submission" date="2016-10" db="EMBL/GenBank/DDBJ databases">
        <authorList>
            <person name="Varghese N."/>
            <person name="Submissions S."/>
        </authorList>
    </citation>
    <scope>NUCLEOTIDE SEQUENCE [LARGE SCALE GENOMIC DNA]</scope>
    <source>
        <strain evidence="8">S9</strain>
    </source>
</reference>
<feature type="transmembrane region" description="Helical" evidence="6">
    <location>
        <begin position="324"/>
        <end position="346"/>
    </location>
</feature>
<evidence type="ECO:0000256" key="6">
    <source>
        <dbReference type="SAM" id="Phobius"/>
    </source>
</evidence>
<feature type="transmembrane region" description="Helical" evidence="6">
    <location>
        <begin position="155"/>
        <end position="177"/>
    </location>
</feature>
<evidence type="ECO:0000313" key="7">
    <source>
        <dbReference type="EMBL" id="SES15211.1"/>
    </source>
</evidence>
<dbReference type="RefSeq" id="WP_093052364.1">
    <property type="nucleotide sequence ID" value="NZ_FOGT01000009.1"/>
</dbReference>
<dbReference type="EMBL" id="FOGT01000009">
    <property type="protein sequence ID" value="SES15211.1"/>
    <property type="molecule type" value="Genomic_DNA"/>
</dbReference>
<dbReference type="CDD" id="cd06173">
    <property type="entry name" value="MFS_MefA_like"/>
    <property type="match status" value="1"/>
</dbReference>
<feature type="transmembrane region" description="Helical" evidence="6">
    <location>
        <begin position="183"/>
        <end position="203"/>
    </location>
</feature>
<feature type="transmembrane region" description="Helical" evidence="6">
    <location>
        <begin position="88"/>
        <end position="109"/>
    </location>
</feature>
<gene>
    <name evidence="7" type="ORF">SAMN05518684_10955</name>
</gene>
<protein>
    <submittedName>
        <fullName evidence="7">Major Facilitator Superfamily protein</fullName>
    </submittedName>
</protein>
<dbReference type="STRING" id="1601833.SAMN05518684_10955"/>
<keyword evidence="2" id="KW-1003">Cell membrane</keyword>
<feature type="transmembrane region" description="Helical" evidence="6">
    <location>
        <begin position="56"/>
        <end position="76"/>
    </location>
</feature>
<evidence type="ECO:0000256" key="4">
    <source>
        <dbReference type="ARBA" id="ARBA00022989"/>
    </source>
</evidence>
<dbReference type="Gene3D" id="1.20.1250.20">
    <property type="entry name" value="MFS general substrate transporter like domains"/>
    <property type="match status" value="1"/>
</dbReference>
<feature type="transmembrane region" description="Helical" evidence="6">
    <location>
        <begin position="239"/>
        <end position="260"/>
    </location>
</feature>
<name>A0A1H9V0W9_9BACI</name>
<feature type="transmembrane region" description="Helical" evidence="6">
    <location>
        <begin position="358"/>
        <end position="381"/>
    </location>
</feature>
<dbReference type="Pfam" id="PF07690">
    <property type="entry name" value="MFS_1"/>
    <property type="match status" value="2"/>
</dbReference>
<keyword evidence="8" id="KW-1185">Reference proteome</keyword>
<dbReference type="InterPro" id="IPR036259">
    <property type="entry name" value="MFS_trans_sf"/>
</dbReference>
<proteinExistence type="predicted"/>
<sequence length="416" mass="45516">MTETETETSLTNTPPASLMRNRSFMLVWMSGLAIMLGFSMFFLSVSWFIVDVLNRPAVLGAVLMSVSIPRVIMMIYGGILADKIRKSLIMFVTNFLQGLVMVTMIILFFNDWLHVGSLIVIALVFGFLDAFFFPAVSSMIPIIVRDEQLQRANSLFQGSTEMMFIIGPLVAGVLLTIGDFTLTFSAAAILIFSSTVLVFPAFIQDPKPEKREGSPSALEDLKEGLTYVRQSHVHRTGTIAIVIINLFMIGPLIISFPILVDSLGGSPFELSLLEAGLSAGTFLASVLLVIWNLKRKRGRLVFGSLLLSFAFFIVFSQVTALPPLVLLAGLTGFMAMFVYLPTVTLVQERTDKNKLGRVMSIITLAASGFEPLAFGLISFLVAAELPIQTILMIAGSTGLLFSGALVYFSSSFRRLD</sequence>
<keyword evidence="5 6" id="KW-0472">Membrane</keyword>
<feature type="transmembrane region" description="Helical" evidence="6">
    <location>
        <begin position="115"/>
        <end position="143"/>
    </location>
</feature>
<dbReference type="OrthoDB" id="3613552at2"/>
<feature type="transmembrane region" description="Helical" evidence="6">
    <location>
        <begin position="26"/>
        <end position="50"/>
    </location>
</feature>
<keyword evidence="4 6" id="KW-1133">Transmembrane helix</keyword>
<keyword evidence="3 6" id="KW-0812">Transmembrane</keyword>
<dbReference type="PANTHER" id="PTHR23513">
    <property type="entry name" value="INTEGRAL MEMBRANE EFFLUX PROTEIN-RELATED"/>
    <property type="match status" value="1"/>
</dbReference>
<dbReference type="SUPFAM" id="SSF103473">
    <property type="entry name" value="MFS general substrate transporter"/>
    <property type="match status" value="1"/>
</dbReference>
<accession>A0A1H9V0W9</accession>
<dbReference type="PANTHER" id="PTHR23513:SF6">
    <property type="entry name" value="MAJOR FACILITATOR SUPERFAMILY ASSOCIATED DOMAIN-CONTAINING PROTEIN"/>
    <property type="match status" value="1"/>
</dbReference>
<feature type="transmembrane region" description="Helical" evidence="6">
    <location>
        <begin position="300"/>
        <end position="318"/>
    </location>
</feature>
<dbReference type="GO" id="GO:0005886">
    <property type="term" value="C:plasma membrane"/>
    <property type="evidence" value="ECO:0007669"/>
    <property type="project" value="UniProtKB-SubCell"/>
</dbReference>
<feature type="transmembrane region" description="Helical" evidence="6">
    <location>
        <begin position="272"/>
        <end position="293"/>
    </location>
</feature>
<dbReference type="Proteomes" id="UP000198571">
    <property type="component" value="Unassembled WGS sequence"/>
</dbReference>
<dbReference type="AlphaFoldDB" id="A0A1H9V0W9"/>